<dbReference type="EMBL" id="HBUE01086644">
    <property type="protein sequence ID" value="CAG6479807.1"/>
    <property type="molecule type" value="Transcribed_RNA"/>
</dbReference>
<dbReference type="EMBL" id="HBUE01212079">
    <property type="protein sequence ID" value="CAG6534926.1"/>
    <property type="molecule type" value="Transcribed_RNA"/>
</dbReference>
<sequence length="110" mass="11990">MASCVAVTCAAWQNPACASDWPRVLVSLETPSSSNSVAEGSTESLRDATLERNMPRLTAKRKQTTATNSSESGLASARAENSKSTGRSGLPLARRTTWHHRRICRENVRF</sequence>
<accession>A0A8D8K750</accession>
<proteinExistence type="predicted"/>
<evidence type="ECO:0000256" key="1">
    <source>
        <dbReference type="SAM" id="MobiDB-lite"/>
    </source>
</evidence>
<feature type="compositionally biased region" description="Basic and acidic residues" evidence="1">
    <location>
        <begin position="44"/>
        <end position="54"/>
    </location>
</feature>
<dbReference type="AlphaFoldDB" id="A0A8D8K750"/>
<name>A0A8D8K750_CULPI</name>
<evidence type="ECO:0000313" key="2">
    <source>
        <dbReference type="EMBL" id="CAG6586874.1"/>
    </source>
</evidence>
<feature type="compositionally biased region" description="Polar residues" evidence="1">
    <location>
        <begin position="30"/>
        <end position="43"/>
    </location>
</feature>
<organism evidence="2">
    <name type="scientific">Culex pipiens</name>
    <name type="common">House mosquito</name>
    <dbReference type="NCBI Taxonomy" id="7175"/>
    <lineage>
        <taxon>Eukaryota</taxon>
        <taxon>Metazoa</taxon>
        <taxon>Ecdysozoa</taxon>
        <taxon>Arthropoda</taxon>
        <taxon>Hexapoda</taxon>
        <taxon>Insecta</taxon>
        <taxon>Pterygota</taxon>
        <taxon>Neoptera</taxon>
        <taxon>Endopterygota</taxon>
        <taxon>Diptera</taxon>
        <taxon>Nematocera</taxon>
        <taxon>Culicoidea</taxon>
        <taxon>Culicidae</taxon>
        <taxon>Culicinae</taxon>
        <taxon>Culicini</taxon>
        <taxon>Culex</taxon>
        <taxon>Culex</taxon>
    </lineage>
</organism>
<dbReference type="EMBL" id="HBUE01318518">
    <property type="protein sequence ID" value="CAG6586874.1"/>
    <property type="molecule type" value="Transcribed_RNA"/>
</dbReference>
<feature type="region of interest" description="Disordered" evidence="1">
    <location>
        <begin position="30"/>
        <end position="96"/>
    </location>
</feature>
<feature type="compositionally biased region" description="Polar residues" evidence="1">
    <location>
        <begin position="64"/>
        <end position="73"/>
    </location>
</feature>
<dbReference type="EMBL" id="HBUE01086643">
    <property type="protein sequence ID" value="CAG6479806.1"/>
    <property type="molecule type" value="Transcribed_RNA"/>
</dbReference>
<protein>
    <submittedName>
        <fullName evidence="2">(northern house mosquito) hypothetical protein</fullName>
    </submittedName>
</protein>
<reference evidence="2" key="1">
    <citation type="submission" date="2021-05" db="EMBL/GenBank/DDBJ databases">
        <authorList>
            <person name="Alioto T."/>
            <person name="Alioto T."/>
            <person name="Gomez Garrido J."/>
        </authorList>
    </citation>
    <scope>NUCLEOTIDE SEQUENCE</scope>
</reference>